<reference evidence="2" key="1">
    <citation type="submission" date="2018-09" db="EMBL/GenBank/DDBJ databases">
        <authorList>
            <person name="Livingstone P.G."/>
            <person name="Whitworth D.E."/>
        </authorList>
    </citation>
    <scope>NUCLEOTIDE SEQUENCE [LARGE SCALE GENOMIC DNA]</scope>
    <source>
        <strain evidence="2">CA040B</strain>
    </source>
</reference>
<gene>
    <name evidence="1" type="ORF">D7X12_13350</name>
</gene>
<accession>A0A3A8NTR0</accession>
<name>A0A3A8NTR0_9BACT</name>
<comment type="caution">
    <text evidence="1">The sequence shown here is derived from an EMBL/GenBank/DDBJ whole genome shotgun (WGS) entry which is preliminary data.</text>
</comment>
<keyword evidence="2" id="KW-1185">Reference proteome</keyword>
<dbReference type="AlphaFoldDB" id="A0A3A8NTR0"/>
<evidence type="ECO:0000313" key="1">
    <source>
        <dbReference type="EMBL" id="RKH43412.1"/>
    </source>
</evidence>
<organism evidence="1 2">
    <name type="scientific">Corallococcus sicarius</name>
    <dbReference type="NCBI Taxonomy" id="2316726"/>
    <lineage>
        <taxon>Bacteria</taxon>
        <taxon>Pseudomonadati</taxon>
        <taxon>Myxococcota</taxon>
        <taxon>Myxococcia</taxon>
        <taxon>Myxococcales</taxon>
        <taxon>Cystobacterineae</taxon>
        <taxon>Myxococcaceae</taxon>
        <taxon>Corallococcus</taxon>
    </lineage>
</organism>
<protein>
    <submittedName>
        <fullName evidence="1">Uncharacterized protein</fullName>
    </submittedName>
</protein>
<sequence length="126" mass="14475">MAMSTDWRRLCRGPGLTVEDDTVTVTFENQRSHRVRIKETETTFELHALVARASNIAQPESLPLRIWRHNRAAQLVGFRLDTRNSVRAEGWVAKAGLEAQEFQHVLRRVAAESDRFEFILTGKDTE</sequence>
<dbReference type="EMBL" id="RAWG01000067">
    <property type="protein sequence ID" value="RKH43412.1"/>
    <property type="molecule type" value="Genomic_DNA"/>
</dbReference>
<evidence type="ECO:0000313" key="2">
    <source>
        <dbReference type="Proteomes" id="UP000273405"/>
    </source>
</evidence>
<dbReference type="Proteomes" id="UP000273405">
    <property type="component" value="Unassembled WGS sequence"/>
</dbReference>
<proteinExistence type="predicted"/>